<dbReference type="EMBL" id="LN649230">
    <property type="protein sequence ID" value="CEI60084.1"/>
    <property type="molecule type" value="Genomic_DNA"/>
</dbReference>
<name>A0A2L2SSH3_9HYPO</name>
<proteinExistence type="predicted"/>
<sequence>MSQSRPSDVENSLILSTVAGFHEYFSSPPPFIEGSKYTIPDALSVVPLPPNLGGLKIETFADMYERVGGLLAKQYEVGTKSFKHQLTEPKAEVWMSGNIAAVLVGWSASIDDRENFVHTLHLCTLHRLQGQDSATNPWRISGLIDMQHLPPDVPMPDIETGPLTEIVGLFETLRARIEAQVWEPIVSMLLPGAGATVSQVAQPPKTFMWSEWIGKLQASANSDILPQRRIHNFEARRCMDLAFVWAPFVIETEGHEQGRGVSVASFRQEGGQWLISGLQESSWS</sequence>
<evidence type="ECO:0000313" key="1">
    <source>
        <dbReference type="EMBL" id="CEI60084.1"/>
    </source>
</evidence>
<dbReference type="OrthoDB" id="2896390at2759"/>
<dbReference type="GeneID" id="37256159"/>
<dbReference type="KEGG" id="fvn:FVRRES_04520"/>
<protein>
    <submittedName>
        <fullName evidence="1">Uncharacterized protein</fullName>
    </submittedName>
</protein>
<keyword evidence="2" id="KW-1185">Reference proteome</keyword>
<organism evidence="1 2">
    <name type="scientific">Fusarium venenatum</name>
    <dbReference type="NCBI Taxonomy" id="56646"/>
    <lineage>
        <taxon>Eukaryota</taxon>
        <taxon>Fungi</taxon>
        <taxon>Dikarya</taxon>
        <taxon>Ascomycota</taxon>
        <taxon>Pezizomycotina</taxon>
        <taxon>Sordariomycetes</taxon>
        <taxon>Hypocreomycetidae</taxon>
        <taxon>Hypocreales</taxon>
        <taxon>Nectriaceae</taxon>
        <taxon>Fusarium</taxon>
    </lineage>
</organism>
<accession>A0A2L2SSH3</accession>
<dbReference type="STRING" id="56646.A0A2L2SSH3"/>
<dbReference type="RefSeq" id="XP_025583804.1">
    <property type="nucleotide sequence ID" value="XM_025732838.2"/>
</dbReference>
<reference evidence="2" key="1">
    <citation type="submission" date="2014-10" db="EMBL/GenBank/DDBJ databases">
        <authorList>
            <person name="King R."/>
        </authorList>
    </citation>
    <scope>NUCLEOTIDE SEQUENCE [LARGE SCALE GENOMIC DNA]</scope>
    <source>
        <strain evidence="2">A3/5</strain>
    </source>
</reference>
<evidence type="ECO:0000313" key="2">
    <source>
        <dbReference type="Proteomes" id="UP000245910"/>
    </source>
</evidence>
<dbReference type="Proteomes" id="UP000245910">
    <property type="component" value="Chromosome II"/>
</dbReference>
<dbReference type="AlphaFoldDB" id="A0A2L2SSH3"/>